<dbReference type="AlphaFoldDB" id="A0A918G0U6"/>
<gene>
    <name evidence="2" type="ORF">GCM10010269_59960</name>
</gene>
<sequence length="192" mass="19027">MGTTTINGVPAHPLWVHVVVILVPLSALALVVCAAWPAAMRRAGVVLPLLALAGLASVPLATDAGEWLQERVPETAAVERHTEMGDELLPWSVAIFVLALVLWLLHRGVLSRFLPSGSGGGSGSGGASGPGAASGSSTVSGSGGASGSAGGLASSRVILVVGTALALIVGAGAVVEVYRIGDSGAKAVWHGF</sequence>
<dbReference type="EMBL" id="BMTL01000028">
    <property type="protein sequence ID" value="GGS12683.1"/>
    <property type="molecule type" value="Genomic_DNA"/>
</dbReference>
<keyword evidence="1" id="KW-0812">Transmembrane</keyword>
<proteinExistence type="predicted"/>
<accession>A0A918G0U6</accession>
<evidence type="ECO:0000313" key="2">
    <source>
        <dbReference type="EMBL" id="GGS12683.1"/>
    </source>
</evidence>
<feature type="transmembrane region" description="Helical" evidence="1">
    <location>
        <begin position="88"/>
        <end position="105"/>
    </location>
</feature>
<reference evidence="2" key="2">
    <citation type="submission" date="2020-09" db="EMBL/GenBank/DDBJ databases">
        <authorList>
            <person name="Sun Q."/>
            <person name="Ohkuma M."/>
        </authorList>
    </citation>
    <scope>NUCLEOTIDE SEQUENCE</scope>
    <source>
        <strain evidence="2">JCM 4386</strain>
    </source>
</reference>
<protein>
    <submittedName>
        <fullName evidence="2">Uncharacterized protein</fullName>
    </submittedName>
</protein>
<dbReference type="Proteomes" id="UP000606194">
    <property type="component" value="Unassembled WGS sequence"/>
</dbReference>
<keyword evidence="3" id="KW-1185">Reference proteome</keyword>
<dbReference type="RefSeq" id="WP_190152451.1">
    <property type="nucleotide sequence ID" value="NZ_BMTL01000028.1"/>
</dbReference>
<keyword evidence="1" id="KW-1133">Transmembrane helix</keyword>
<organism evidence="2 3">
    <name type="scientific">Streptomyces humidus</name>
    <dbReference type="NCBI Taxonomy" id="52259"/>
    <lineage>
        <taxon>Bacteria</taxon>
        <taxon>Bacillati</taxon>
        <taxon>Actinomycetota</taxon>
        <taxon>Actinomycetes</taxon>
        <taxon>Kitasatosporales</taxon>
        <taxon>Streptomycetaceae</taxon>
        <taxon>Streptomyces</taxon>
    </lineage>
</organism>
<comment type="caution">
    <text evidence="2">The sequence shown here is derived from an EMBL/GenBank/DDBJ whole genome shotgun (WGS) entry which is preliminary data.</text>
</comment>
<reference evidence="2" key="1">
    <citation type="journal article" date="2014" name="Int. J. Syst. Evol. Microbiol.">
        <title>Complete genome sequence of Corynebacterium casei LMG S-19264T (=DSM 44701T), isolated from a smear-ripened cheese.</title>
        <authorList>
            <consortium name="US DOE Joint Genome Institute (JGI-PGF)"/>
            <person name="Walter F."/>
            <person name="Albersmeier A."/>
            <person name="Kalinowski J."/>
            <person name="Ruckert C."/>
        </authorList>
    </citation>
    <scope>NUCLEOTIDE SEQUENCE</scope>
    <source>
        <strain evidence="2">JCM 4386</strain>
    </source>
</reference>
<feature type="transmembrane region" description="Helical" evidence="1">
    <location>
        <begin position="157"/>
        <end position="175"/>
    </location>
</feature>
<evidence type="ECO:0000256" key="1">
    <source>
        <dbReference type="SAM" id="Phobius"/>
    </source>
</evidence>
<name>A0A918G0U6_9ACTN</name>
<feature type="transmembrane region" description="Helical" evidence="1">
    <location>
        <begin position="43"/>
        <end position="62"/>
    </location>
</feature>
<evidence type="ECO:0000313" key="3">
    <source>
        <dbReference type="Proteomes" id="UP000606194"/>
    </source>
</evidence>
<keyword evidence="1" id="KW-0472">Membrane</keyword>
<feature type="transmembrane region" description="Helical" evidence="1">
    <location>
        <begin position="14"/>
        <end position="36"/>
    </location>
</feature>